<dbReference type="CDD" id="cd08241">
    <property type="entry name" value="QOR1"/>
    <property type="match status" value="1"/>
</dbReference>
<dbReference type="Pfam" id="PF08240">
    <property type="entry name" value="ADH_N"/>
    <property type="match status" value="1"/>
</dbReference>
<comment type="caution">
    <text evidence="2">The sequence shown here is derived from an EMBL/GenBank/DDBJ whole genome shotgun (WGS) entry which is preliminary data.</text>
</comment>
<dbReference type="InterPro" id="IPR002364">
    <property type="entry name" value="Quin_OxRdtase/zeta-crystal_CS"/>
</dbReference>
<organism evidence="2 3">
    <name type="scientific">Agromyces rhizosphaerae</name>
    <dbReference type="NCBI Taxonomy" id="88374"/>
    <lineage>
        <taxon>Bacteria</taxon>
        <taxon>Bacillati</taxon>
        <taxon>Actinomycetota</taxon>
        <taxon>Actinomycetes</taxon>
        <taxon>Micrococcales</taxon>
        <taxon>Microbacteriaceae</taxon>
        <taxon>Agromyces</taxon>
    </lineage>
</organism>
<dbReference type="InterPro" id="IPR013154">
    <property type="entry name" value="ADH-like_N"/>
</dbReference>
<dbReference type="PANTHER" id="PTHR43677:SF4">
    <property type="entry name" value="QUINONE OXIDOREDUCTASE-LIKE PROTEIN 2"/>
    <property type="match status" value="1"/>
</dbReference>
<sequence>MSRVWQVVRHGDPSAALELGDREVPTPGPGELVVRTRAVALNFPDVLLCRGEYQVRPELPFPPGIEACGEVVAVGADAPESAAFAVGDRVVGSRIGTLAEHAVLDAAVTFPAPDALSDAEASGLIIAYQTAYVALHRRAQLQAGETVLVHAAAGGVGTAAVQLAKAAGARVIGVVSSPEKAEVARACGADEVVDRTSEDVIARVKELAGRHGVDVVFDPVGGDAFDQSTKVIAFEGRIVVVGFAGGRMQEVKPNHALVKNYSVLGLHWALYNTYRPDLVREAHAELTRLAAEGLIRPVIGEQVGFTDAPEALDRLAAGATVGRSVVLVD</sequence>
<dbReference type="SMART" id="SM00829">
    <property type="entry name" value="PKS_ER"/>
    <property type="match status" value="1"/>
</dbReference>
<dbReference type="SUPFAM" id="SSF51735">
    <property type="entry name" value="NAD(P)-binding Rossmann-fold domains"/>
    <property type="match status" value="1"/>
</dbReference>
<dbReference type="RefSeq" id="WP_281884105.1">
    <property type="nucleotide sequence ID" value="NZ_BSDP01000001.1"/>
</dbReference>
<keyword evidence="3" id="KW-1185">Reference proteome</keyword>
<dbReference type="AlphaFoldDB" id="A0A9W6FRC2"/>
<protein>
    <submittedName>
        <fullName evidence="2">Oxidoreductase</fullName>
    </submittedName>
</protein>
<dbReference type="EMBL" id="BSDP01000001">
    <property type="protein sequence ID" value="GLI27512.1"/>
    <property type="molecule type" value="Genomic_DNA"/>
</dbReference>
<dbReference type="GO" id="GO:0008270">
    <property type="term" value="F:zinc ion binding"/>
    <property type="evidence" value="ECO:0007669"/>
    <property type="project" value="InterPro"/>
</dbReference>
<evidence type="ECO:0000313" key="2">
    <source>
        <dbReference type="EMBL" id="GLI27512.1"/>
    </source>
</evidence>
<dbReference type="GO" id="GO:0016491">
    <property type="term" value="F:oxidoreductase activity"/>
    <property type="evidence" value="ECO:0007669"/>
    <property type="project" value="InterPro"/>
</dbReference>
<dbReference type="Pfam" id="PF00107">
    <property type="entry name" value="ADH_zinc_N"/>
    <property type="match status" value="1"/>
</dbReference>
<accession>A0A9W6FRC2</accession>
<dbReference type="Gene3D" id="3.40.50.720">
    <property type="entry name" value="NAD(P)-binding Rossmann-like Domain"/>
    <property type="match status" value="1"/>
</dbReference>
<name>A0A9W6FRC2_9MICO</name>
<dbReference type="PROSITE" id="PS01162">
    <property type="entry name" value="QOR_ZETA_CRYSTAL"/>
    <property type="match status" value="1"/>
</dbReference>
<dbReference type="PANTHER" id="PTHR43677">
    <property type="entry name" value="SHORT-CHAIN DEHYDROGENASE/REDUCTASE"/>
    <property type="match status" value="1"/>
</dbReference>
<dbReference type="Proteomes" id="UP001144396">
    <property type="component" value="Unassembled WGS sequence"/>
</dbReference>
<feature type="domain" description="Enoyl reductase (ER)" evidence="1">
    <location>
        <begin position="11"/>
        <end position="326"/>
    </location>
</feature>
<dbReference type="InterPro" id="IPR020843">
    <property type="entry name" value="ER"/>
</dbReference>
<dbReference type="InterPro" id="IPR011032">
    <property type="entry name" value="GroES-like_sf"/>
</dbReference>
<dbReference type="Gene3D" id="3.90.180.10">
    <property type="entry name" value="Medium-chain alcohol dehydrogenases, catalytic domain"/>
    <property type="match status" value="1"/>
</dbReference>
<evidence type="ECO:0000259" key="1">
    <source>
        <dbReference type="SMART" id="SM00829"/>
    </source>
</evidence>
<evidence type="ECO:0000313" key="3">
    <source>
        <dbReference type="Proteomes" id="UP001144396"/>
    </source>
</evidence>
<dbReference type="InterPro" id="IPR051397">
    <property type="entry name" value="Zn-ADH-like_protein"/>
</dbReference>
<proteinExistence type="predicted"/>
<dbReference type="SUPFAM" id="SSF50129">
    <property type="entry name" value="GroES-like"/>
    <property type="match status" value="1"/>
</dbReference>
<reference evidence="2" key="1">
    <citation type="submission" date="2022-12" db="EMBL/GenBank/DDBJ databases">
        <title>Reference genome sequencing for broad-spectrum identification of bacterial and archaeal isolates by mass spectrometry.</title>
        <authorList>
            <person name="Sekiguchi Y."/>
            <person name="Tourlousse D.M."/>
        </authorList>
    </citation>
    <scope>NUCLEOTIDE SEQUENCE</scope>
    <source>
        <strain evidence="2">14</strain>
    </source>
</reference>
<dbReference type="InterPro" id="IPR036291">
    <property type="entry name" value="NAD(P)-bd_dom_sf"/>
</dbReference>
<dbReference type="InterPro" id="IPR013149">
    <property type="entry name" value="ADH-like_C"/>
</dbReference>
<gene>
    <name evidence="2" type="ORF">ARHIZOSPH14_17540</name>
</gene>